<evidence type="ECO:0000256" key="6">
    <source>
        <dbReference type="ARBA" id="ARBA00022777"/>
    </source>
</evidence>
<dbReference type="OrthoDB" id="9813151at2"/>
<dbReference type="InterPro" id="IPR004358">
    <property type="entry name" value="Sig_transdc_His_kin-like_C"/>
</dbReference>
<feature type="transmembrane region" description="Helical" evidence="10">
    <location>
        <begin position="142"/>
        <end position="168"/>
    </location>
</feature>
<dbReference type="InterPro" id="IPR035965">
    <property type="entry name" value="PAS-like_dom_sf"/>
</dbReference>
<dbReference type="Proteomes" id="UP000471052">
    <property type="component" value="Unassembled WGS sequence"/>
</dbReference>
<keyword evidence="8 10" id="KW-0472">Membrane</keyword>
<feature type="coiled-coil region" evidence="9">
    <location>
        <begin position="203"/>
        <end position="230"/>
    </location>
</feature>
<dbReference type="Gene3D" id="3.30.450.20">
    <property type="entry name" value="PAS domain"/>
    <property type="match status" value="1"/>
</dbReference>
<feature type="domain" description="Histidine kinase" evidence="11">
    <location>
        <begin position="338"/>
        <end position="550"/>
    </location>
</feature>
<dbReference type="SUPFAM" id="SSF55874">
    <property type="entry name" value="ATPase domain of HSP90 chaperone/DNA topoisomerase II/histidine kinase"/>
    <property type="match status" value="1"/>
</dbReference>
<keyword evidence="13" id="KW-0067">ATP-binding</keyword>
<evidence type="ECO:0000313" key="12">
    <source>
        <dbReference type="EMBL" id="MST54083.1"/>
    </source>
</evidence>
<dbReference type="SUPFAM" id="SSF55785">
    <property type="entry name" value="PYP-like sensor domain (PAS domain)"/>
    <property type="match status" value="1"/>
</dbReference>
<keyword evidence="10" id="KW-0812">Transmembrane</keyword>
<dbReference type="InterPro" id="IPR003594">
    <property type="entry name" value="HATPase_dom"/>
</dbReference>
<proteinExistence type="predicted"/>
<organism evidence="12 14">
    <name type="scientific">Streptococcus alactolyticus</name>
    <dbReference type="NCBI Taxonomy" id="29389"/>
    <lineage>
        <taxon>Bacteria</taxon>
        <taxon>Bacillati</taxon>
        <taxon>Bacillota</taxon>
        <taxon>Bacilli</taxon>
        <taxon>Lactobacillales</taxon>
        <taxon>Streptococcaceae</taxon>
        <taxon>Streptococcus</taxon>
    </lineage>
</organism>
<accession>A0A6N7WQ91</accession>
<dbReference type="EMBL" id="VUNP01000028">
    <property type="protein sequence ID" value="MST54083.1"/>
    <property type="molecule type" value="Genomic_DNA"/>
</dbReference>
<evidence type="ECO:0000256" key="5">
    <source>
        <dbReference type="ARBA" id="ARBA00022679"/>
    </source>
</evidence>
<dbReference type="FunFam" id="3.30.565.10:FF:000006">
    <property type="entry name" value="Sensor histidine kinase WalK"/>
    <property type="match status" value="1"/>
</dbReference>
<evidence type="ECO:0000256" key="10">
    <source>
        <dbReference type="SAM" id="Phobius"/>
    </source>
</evidence>
<dbReference type="EC" id="2.7.13.3" evidence="3"/>
<comment type="catalytic activity">
    <reaction evidence="1">
        <text>ATP + protein L-histidine = ADP + protein N-phospho-L-histidine.</text>
        <dbReference type="EC" id="2.7.13.3"/>
    </reaction>
</comment>
<keyword evidence="10" id="KW-1133">Transmembrane helix</keyword>
<keyword evidence="7" id="KW-0902">Two-component regulatory system</keyword>
<dbReference type="AlphaFoldDB" id="A0A6N7WQ91"/>
<keyword evidence="5" id="KW-0808">Transferase</keyword>
<sequence length="550" mass="61979">MIKRIFRSTLFVSLGILFSAILLIMGALYNYFTKVQREQLRTETALIAQGVSLEGKNYFENLNVSNVRITWVDNEGTILYDSNSDATKMDNHQNRKEIREAMEEGYGESTRFSTTLTTQSIYVAQRLDDGTVLRLSVTQHSLLLLLIRMFQPFALIVILSIVLSIWVARYTSRRIIAPLNNLDLDQPLSNDAYDEITPLLRRIDYHQKELAKKESQLNQKKEEFDTIISKIKEGIILLDAGCHVISMNAAAQDLFQTDQSCIGKDILKTTRDLAFNNLLEAGLKGDNQEGIVHFDKDSYKVLIRPILSDGHMTGLVVLLFDVTEQLQIEQLRHEFTANVSHELKTPLHVISGYSEMLVNGLVSADDVPRFAGKIYKESKQMVQLVEDIIKLSQLDETDQVPMEDVDLYRVAKSVLSSLSAKAKQRDVQLQLKGQPTHITGNPALIHSVLYNLSDNAITYNRDGGSVNITITDEADKISVDVKDTGIGISKEEQERIFERFYRIDKSRSRKVGGTGLGLSIVKHALKLHNASINVRSVPDEGTTMTLTFKK</sequence>
<evidence type="ECO:0000256" key="9">
    <source>
        <dbReference type="SAM" id="Coils"/>
    </source>
</evidence>
<name>A0A6N7WQ91_STRAY</name>
<keyword evidence="13" id="KW-0547">Nucleotide-binding</keyword>
<evidence type="ECO:0000313" key="14">
    <source>
        <dbReference type="Proteomes" id="UP000471052"/>
    </source>
</evidence>
<dbReference type="SUPFAM" id="SSF47384">
    <property type="entry name" value="Homodimeric domain of signal transducing histidine kinase"/>
    <property type="match status" value="1"/>
</dbReference>
<keyword evidence="9" id="KW-0175">Coiled coil</keyword>
<dbReference type="FunFam" id="1.10.287.130:FF:000001">
    <property type="entry name" value="Two-component sensor histidine kinase"/>
    <property type="match status" value="1"/>
</dbReference>
<gene>
    <name evidence="12" type="ORF">FYJ82_06755</name>
    <name evidence="13" type="ORF">O6R09_08025</name>
</gene>
<keyword evidence="6 12" id="KW-0418">Kinase</keyword>
<dbReference type="SMART" id="SM00387">
    <property type="entry name" value="HATPase_c"/>
    <property type="match status" value="1"/>
</dbReference>
<dbReference type="PANTHER" id="PTHR45453">
    <property type="entry name" value="PHOSPHATE REGULON SENSOR PROTEIN PHOR"/>
    <property type="match status" value="1"/>
</dbReference>
<evidence type="ECO:0000313" key="13">
    <source>
        <dbReference type="EMBL" id="WBB06219.1"/>
    </source>
</evidence>
<evidence type="ECO:0000256" key="1">
    <source>
        <dbReference type="ARBA" id="ARBA00000085"/>
    </source>
</evidence>
<reference evidence="12 14" key="1">
    <citation type="submission" date="2019-08" db="EMBL/GenBank/DDBJ databases">
        <title>In-depth cultivation of the pig gut microbiome towards novel bacterial diversity and tailored functional studies.</title>
        <authorList>
            <person name="Wylensek D."/>
            <person name="Hitch T.C.A."/>
            <person name="Clavel T."/>
        </authorList>
    </citation>
    <scope>NUCLEOTIDE SEQUENCE [LARGE SCALE GENOMIC DNA]</scope>
    <source>
        <strain evidence="12 14">BL-178-WT-3A</strain>
    </source>
</reference>
<dbReference type="CDD" id="cd00082">
    <property type="entry name" value="HisKA"/>
    <property type="match status" value="1"/>
</dbReference>
<feature type="transmembrane region" description="Helical" evidence="10">
    <location>
        <begin position="12"/>
        <end position="32"/>
    </location>
</feature>
<dbReference type="InterPro" id="IPR050351">
    <property type="entry name" value="BphY/WalK/GraS-like"/>
</dbReference>
<dbReference type="GO" id="GO:0005886">
    <property type="term" value="C:plasma membrane"/>
    <property type="evidence" value="ECO:0007669"/>
    <property type="project" value="TreeGrafter"/>
</dbReference>
<dbReference type="PRINTS" id="PR00344">
    <property type="entry name" value="BCTRLSENSOR"/>
</dbReference>
<dbReference type="SMART" id="SM00388">
    <property type="entry name" value="HisKA"/>
    <property type="match status" value="1"/>
</dbReference>
<dbReference type="Proteomes" id="UP001212085">
    <property type="component" value="Chromosome"/>
</dbReference>
<dbReference type="GO" id="GO:0004721">
    <property type="term" value="F:phosphoprotein phosphatase activity"/>
    <property type="evidence" value="ECO:0007669"/>
    <property type="project" value="TreeGrafter"/>
</dbReference>
<dbReference type="InterPro" id="IPR036890">
    <property type="entry name" value="HATPase_C_sf"/>
</dbReference>
<evidence type="ECO:0000256" key="3">
    <source>
        <dbReference type="ARBA" id="ARBA00012438"/>
    </source>
</evidence>
<protein>
    <recommendedName>
        <fullName evidence="3">histidine kinase</fullName>
        <ecNumber evidence="3">2.7.13.3</ecNumber>
    </recommendedName>
</protein>
<keyword evidence="15" id="KW-1185">Reference proteome</keyword>
<evidence type="ECO:0000259" key="11">
    <source>
        <dbReference type="PROSITE" id="PS50109"/>
    </source>
</evidence>
<dbReference type="InterPro" id="IPR005467">
    <property type="entry name" value="His_kinase_dom"/>
</dbReference>
<evidence type="ECO:0000256" key="2">
    <source>
        <dbReference type="ARBA" id="ARBA00004370"/>
    </source>
</evidence>
<dbReference type="InterPro" id="IPR003661">
    <property type="entry name" value="HisK_dim/P_dom"/>
</dbReference>
<evidence type="ECO:0000256" key="4">
    <source>
        <dbReference type="ARBA" id="ARBA00022553"/>
    </source>
</evidence>
<evidence type="ECO:0000313" key="15">
    <source>
        <dbReference type="Proteomes" id="UP001212085"/>
    </source>
</evidence>
<dbReference type="InterPro" id="IPR036097">
    <property type="entry name" value="HisK_dim/P_sf"/>
</dbReference>
<dbReference type="GO" id="GO:0016036">
    <property type="term" value="P:cellular response to phosphate starvation"/>
    <property type="evidence" value="ECO:0007669"/>
    <property type="project" value="TreeGrafter"/>
</dbReference>
<dbReference type="CDD" id="cd00075">
    <property type="entry name" value="HATPase"/>
    <property type="match status" value="1"/>
</dbReference>
<comment type="subcellular location">
    <subcellularLocation>
        <location evidence="2">Membrane</location>
    </subcellularLocation>
</comment>
<dbReference type="Pfam" id="PF00512">
    <property type="entry name" value="HisKA"/>
    <property type="match status" value="1"/>
</dbReference>
<evidence type="ECO:0000256" key="8">
    <source>
        <dbReference type="ARBA" id="ARBA00023136"/>
    </source>
</evidence>
<dbReference type="Pfam" id="PF02518">
    <property type="entry name" value="HATPase_c"/>
    <property type="match status" value="1"/>
</dbReference>
<dbReference type="GO" id="GO:0005524">
    <property type="term" value="F:ATP binding"/>
    <property type="evidence" value="ECO:0007669"/>
    <property type="project" value="UniProtKB-KW"/>
</dbReference>
<dbReference type="RefSeq" id="WP_154455207.1">
    <property type="nucleotide sequence ID" value="NZ_BRXN01000025.1"/>
</dbReference>
<dbReference type="GeneID" id="99637442"/>
<evidence type="ECO:0000256" key="7">
    <source>
        <dbReference type="ARBA" id="ARBA00023012"/>
    </source>
</evidence>
<dbReference type="GO" id="GO:0000155">
    <property type="term" value="F:phosphorelay sensor kinase activity"/>
    <property type="evidence" value="ECO:0007669"/>
    <property type="project" value="InterPro"/>
</dbReference>
<reference evidence="13 15" key="2">
    <citation type="submission" date="2022-12" db="EMBL/GenBank/DDBJ databases">
        <title>Streptococcus alactolyticus LGM, complete genome.</title>
        <authorList>
            <person name="Liu Z."/>
            <person name="Mu C."/>
            <person name="Zhu W."/>
        </authorList>
    </citation>
    <scope>NUCLEOTIDE SEQUENCE [LARGE SCALE GENOMIC DNA]</scope>
    <source>
        <strain evidence="13 15">LGM</strain>
    </source>
</reference>
<dbReference type="PROSITE" id="PS50109">
    <property type="entry name" value="HIS_KIN"/>
    <property type="match status" value="1"/>
</dbReference>
<dbReference type="Gene3D" id="1.10.287.130">
    <property type="match status" value="1"/>
</dbReference>
<dbReference type="Gene3D" id="3.30.565.10">
    <property type="entry name" value="Histidine kinase-like ATPase, C-terminal domain"/>
    <property type="match status" value="1"/>
</dbReference>
<keyword evidence="4" id="KW-0597">Phosphoprotein</keyword>
<dbReference type="EMBL" id="CP114883">
    <property type="protein sequence ID" value="WBB06219.1"/>
    <property type="molecule type" value="Genomic_DNA"/>
</dbReference>
<dbReference type="PANTHER" id="PTHR45453:SF1">
    <property type="entry name" value="PHOSPHATE REGULON SENSOR PROTEIN PHOR"/>
    <property type="match status" value="1"/>
</dbReference>